<comment type="caution">
    <text evidence="7">The sequence shown here is derived from an EMBL/GenBank/DDBJ whole genome shotgun (WGS) entry which is preliminary data.</text>
</comment>
<evidence type="ECO:0000256" key="4">
    <source>
        <dbReference type="ARBA" id="ARBA00023284"/>
    </source>
</evidence>
<evidence type="ECO:0000256" key="3">
    <source>
        <dbReference type="ARBA" id="ARBA00023157"/>
    </source>
</evidence>
<evidence type="ECO:0000259" key="6">
    <source>
        <dbReference type="PROSITE" id="PS51352"/>
    </source>
</evidence>
<organism evidence="7 8">
    <name type="scientific">Roseibium denhamense</name>
    <dbReference type="NCBI Taxonomy" id="76305"/>
    <lineage>
        <taxon>Bacteria</taxon>
        <taxon>Pseudomonadati</taxon>
        <taxon>Pseudomonadota</taxon>
        <taxon>Alphaproteobacteria</taxon>
        <taxon>Hyphomicrobiales</taxon>
        <taxon>Stappiaceae</taxon>
        <taxon>Roseibium</taxon>
    </lineage>
</organism>
<dbReference type="GO" id="GO:0016853">
    <property type="term" value="F:isomerase activity"/>
    <property type="evidence" value="ECO:0007669"/>
    <property type="project" value="UniProtKB-KW"/>
</dbReference>
<feature type="signal peptide" evidence="5">
    <location>
        <begin position="1"/>
        <end position="35"/>
    </location>
</feature>
<dbReference type="EMBL" id="FXTT01000005">
    <property type="protein sequence ID" value="SMP33264.1"/>
    <property type="molecule type" value="Genomic_DNA"/>
</dbReference>
<evidence type="ECO:0000256" key="5">
    <source>
        <dbReference type="SAM" id="SignalP"/>
    </source>
</evidence>
<keyword evidence="7" id="KW-0413">Isomerase</keyword>
<name>A0ABY1PJD3_9HYPH</name>
<gene>
    <name evidence="7" type="ORF">SAMN06265374_3704</name>
</gene>
<dbReference type="PANTHER" id="PTHR13887:SF14">
    <property type="entry name" value="DISULFIDE BOND FORMATION PROTEIN D"/>
    <property type="match status" value="1"/>
</dbReference>
<keyword evidence="8" id="KW-1185">Reference proteome</keyword>
<evidence type="ECO:0000313" key="7">
    <source>
        <dbReference type="EMBL" id="SMP33264.1"/>
    </source>
</evidence>
<reference evidence="7 8" key="1">
    <citation type="submission" date="2017-05" db="EMBL/GenBank/DDBJ databases">
        <authorList>
            <person name="Varghese N."/>
            <person name="Submissions S."/>
        </authorList>
    </citation>
    <scope>NUCLEOTIDE SEQUENCE [LARGE SCALE GENOMIC DNA]</scope>
    <source>
        <strain evidence="7 8">DSM 15949</strain>
    </source>
</reference>
<feature type="chain" id="PRO_5045895809" evidence="5">
    <location>
        <begin position="36"/>
        <end position="261"/>
    </location>
</feature>
<dbReference type="PROSITE" id="PS51352">
    <property type="entry name" value="THIOREDOXIN_2"/>
    <property type="match status" value="1"/>
</dbReference>
<feature type="domain" description="Thioredoxin" evidence="6">
    <location>
        <begin position="27"/>
        <end position="255"/>
    </location>
</feature>
<dbReference type="SUPFAM" id="SSF52833">
    <property type="entry name" value="Thioredoxin-like"/>
    <property type="match status" value="1"/>
</dbReference>
<keyword evidence="1 5" id="KW-0732">Signal</keyword>
<keyword evidence="2" id="KW-0560">Oxidoreductase</keyword>
<evidence type="ECO:0000256" key="1">
    <source>
        <dbReference type="ARBA" id="ARBA00022729"/>
    </source>
</evidence>
<dbReference type="Pfam" id="PF18312">
    <property type="entry name" value="ScsC_N"/>
    <property type="match status" value="1"/>
</dbReference>
<dbReference type="CDD" id="cd03023">
    <property type="entry name" value="DsbA_Com1_like"/>
    <property type="match status" value="1"/>
</dbReference>
<protein>
    <submittedName>
        <fullName evidence="7">Protein-disulfide isomerase</fullName>
    </submittedName>
</protein>
<dbReference type="InterPro" id="IPR036249">
    <property type="entry name" value="Thioredoxin-like_sf"/>
</dbReference>
<dbReference type="InterPro" id="IPR001853">
    <property type="entry name" value="DSBA-like_thioredoxin_dom"/>
</dbReference>
<dbReference type="Pfam" id="PF01323">
    <property type="entry name" value="DSBA"/>
    <property type="match status" value="1"/>
</dbReference>
<sequence length="261" mass="27990">MTSISRQFKCGLRSALFAATAVFLAATSSFNPASAQDLNKDEVGEIVREYLLENPEVIMEALNELQRRQDEAQELARREALTSNAGVLFDSTRQVVLGNPEGSVTVVEFFDYNCGYCKRAYGDMVRLIEANPDLRVVLKEFPILGPESQAAATVAVAVNSVAPDKYLQFHETLLLGRGVANQDSAMQAALAAGVNEDDLMAAMQTDEAQRTFEEVGALAQSLGLNGTPAYVVGEAIVPGAVGYDQLQALVDAEANCGETTC</sequence>
<dbReference type="PANTHER" id="PTHR13887">
    <property type="entry name" value="GLUTATHIONE S-TRANSFERASE KAPPA"/>
    <property type="match status" value="1"/>
</dbReference>
<dbReference type="RefSeq" id="WP_155190195.1">
    <property type="nucleotide sequence ID" value="NZ_BAAAEA010000001.1"/>
</dbReference>
<dbReference type="Proteomes" id="UP001157914">
    <property type="component" value="Unassembled WGS sequence"/>
</dbReference>
<dbReference type="InterPro" id="IPR041205">
    <property type="entry name" value="ScsC_N"/>
</dbReference>
<dbReference type="Gene3D" id="3.40.30.10">
    <property type="entry name" value="Glutaredoxin"/>
    <property type="match status" value="1"/>
</dbReference>
<dbReference type="InterPro" id="IPR013766">
    <property type="entry name" value="Thioredoxin_domain"/>
</dbReference>
<accession>A0ABY1PJD3</accession>
<evidence type="ECO:0000256" key="2">
    <source>
        <dbReference type="ARBA" id="ARBA00023002"/>
    </source>
</evidence>
<evidence type="ECO:0000313" key="8">
    <source>
        <dbReference type="Proteomes" id="UP001157914"/>
    </source>
</evidence>
<keyword evidence="4" id="KW-0676">Redox-active center</keyword>
<keyword evidence="3" id="KW-1015">Disulfide bond</keyword>
<proteinExistence type="predicted"/>